<evidence type="ECO:0000313" key="1">
    <source>
        <dbReference type="EMBL" id="EFM08434.1"/>
    </source>
</evidence>
<dbReference type="Proteomes" id="UP000005387">
    <property type="component" value="Unassembled WGS sequence"/>
</dbReference>
<name>E0IGD4_9BACL</name>
<proteinExistence type="predicted"/>
<dbReference type="SUPFAM" id="SSF81301">
    <property type="entry name" value="Nucleotidyltransferase"/>
    <property type="match status" value="1"/>
</dbReference>
<dbReference type="RefSeq" id="WP_006040705.1">
    <property type="nucleotide sequence ID" value="NZ_AEDD01000017.1"/>
</dbReference>
<accession>E0IGD4</accession>
<evidence type="ECO:0008006" key="3">
    <source>
        <dbReference type="Google" id="ProtNLM"/>
    </source>
</evidence>
<dbReference type="AlphaFoldDB" id="E0IGD4"/>
<gene>
    <name evidence="1" type="ORF">PaecuDRAFT_4727</name>
</gene>
<dbReference type="EMBL" id="AEDD01000017">
    <property type="protein sequence ID" value="EFM08434.1"/>
    <property type="molecule type" value="Genomic_DNA"/>
</dbReference>
<sequence length="264" mass="29857">MNKKHALLQRLENIGKVLAKNGDVLALFGLGSVGTETDRIDDYSDLDFFVVTAPGCKQRYIDQVDWLQETYPLAYAFKNCDIGYKILFEDGIYGEFAVFEETELEHASYTGGRMIWKAPHYTNDGIVSGKAAIPSRRAASLDHAVGEALTNLYVGLGRYARGEKLSALRFVESYAIDSILSILHLVESEVDYYPDVFGNERRVETRFPQFAAVVRDMMQGYEKVPESATHVLNFLENIYPINLRMSLEIRALAEQCMSERDLRA</sequence>
<dbReference type="eggNOG" id="ENOG502Z8A6">
    <property type="taxonomic scope" value="Bacteria"/>
</dbReference>
<protein>
    <recommendedName>
        <fullName evidence="3">DNA polymerase beta domain protein region</fullName>
    </recommendedName>
</protein>
<dbReference type="InterPro" id="IPR043519">
    <property type="entry name" value="NT_sf"/>
</dbReference>
<reference evidence="1 2" key="1">
    <citation type="submission" date="2010-07" db="EMBL/GenBank/DDBJ databases">
        <title>The draft genome of Paenibacillus curdlanolyticus YK9.</title>
        <authorList>
            <consortium name="US DOE Joint Genome Institute (JGI-PGF)"/>
            <person name="Lucas S."/>
            <person name="Copeland A."/>
            <person name="Lapidus A."/>
            <person name="Cheng J.-F."/>
            <person name="Bruce D."/>
            <person name="Goodwin L."/>
            <person name="Pitluck S."/>
            <person name="Land M.L."/>
            <person name="Hauser L."/>
            <person name="Chang Y.-J."/>
            <person name="Jeffries C."/>
            <person name="Anderson I.J."/>
            <person name="Johnson E."/>
            <person name="Loganathan U."/>
            <person name="Mulhopadhyay B."/>
            <person name="Kyrpides N."/>
            <person name="Woyke T.J."/>
        </authorList>
    </citation>
    <scope>NUCLEOTIDE SEQUENCE [LARGE SCALE GENOMIC DNA]</scope>
    <source>
        <strain evidence="1 2">YK9</strain>
    </source>
</reference>
<dbReference type="Gene3D" id="3.30.460.10">
    <property type="entry name" value="Beta Polymerase, domain 2"/>
    <property type="match status" value="1"/>
</dbReference>
<keyword evidence="2" id="KW-1185">Reference proteome</keyword>
<organism evidence="1 2">
    <name type="scientific">Paenibacillus curdlanolyticus YK9</name>
    <dbReference type="NCBI Taxonomy" id="717606"/>
    <lineage>
        <taxon>Bacteria</taxon>
        <taxon>Bacillati</taxon>
        <taxon>Bacillota</taxon>
        <taxon>Bacilli</taxon>
        <taxon>Bacillales</taxon>
        <taxon>Paenibacillaceae</taxon>
        <taxon>Paenibacillus</taxon>
    </lineage>
</organism>
<dbReference type="OrthoDB" id="383876at2"/>
<evidence type="ECO:0000313" key="2">
    <source>
        <dbReference type="Proteomes" id="UP000005387"/>
    </source>
</evidence>
<dbReference type="STRING" id="717606.PaecuDRAFT_4727"/>